<dbReference type="InterPro" id="IPR036010">
    <property type="entry name" value="2Fe-2S_ferredoxin-like_sf"/>
</dbReference>
<dbReference type="SUPFAM" id="SSF56176">
    <property type="entry name" value="FAD-binding/transporter-associated domain-like"/>
    <property type="match status" value="1"/>
</dbReference>
<name>A0A518K8P7_9BACT</name>
<proteinExistence type="predicted"/>
<dbReference type="CDD" id="cd00207">
    <property type="entry name" value="fer2"/>
    <property type="match status" value="1"/>
</dbReference>
<dbReference type="InterPro" id="IPR016167">
    <property type="entry name" value="FAD-bd_PCMH_sub1"/>
</dbReference>
<keyword evidence="5" id="KW-0408">Iron</keyword>
<reference evidence="7 8" key="1">
    <citation type="submission" date="2019-02" db="EMBL/GenBank/DDBJ databases">
        <title>Deep-cultivation of Planctomycetes and their phenomic and genomic characterization uncovers novel biology.</title>
        <authorList>
            <person name="Wiegand S."/>
            <person name="Jogler M."/>
            <person name="Boedeker C."/>
            <person name="Pinto D."/>
            <person name="Vollmers J."/>
            <person name="Rivas-Marin E."/>
            <person name="Kohn T."/>
            <person name="Peeters S.H."/>
            <person name="Heuer A."/>
            <person name="Rast P."/>
            <person name="Oberbeckmann S."/>
            <person name="Bunk B."/>
            <person name="Jeske O."/>
            <person name="Meyerdierks A."/>
            <person name="Storesund J.E."/>
            <person name="Kallscheuer N."/>
            <person name="Luecker S."/>
            <person name="Lage O.M."/>
            <person name="Pohl T."/>
            <person name="Merkel B.J."/>
            <person name="Hornburger P."/>
            <person name="Mueller R.-W."/>
            <person name="Bruemmer F."/>
            <person name="Labrenz M."/>
            <person name="Spormann A.M."/>
            <person name="Op den Camp H."/>
            <person name="Overmann J."/>
            <person name="Amann R."/>
            <person name="Jetten M.S.M."/>
            <person name="Mascher T."/>
            <person name="Medema M.H."/>
            <person name="Devos D.P."/>
            <person name="Kaster A.-K."/>
            <person name="Ovreas L."/>
            <person name="Rohde M."/>
            <person name="Galperin M.Y."/>
            <person name="Jogler C."/>
        </authorList>
    </citation>
    <scope>NUCLEOTIDE SEQUENCE [LARGE SCALE GENOMIC DNA]</scope>
    <source>
        <strain evidence="7 8">Spa11</strain>
    </source>
</reference>
<dbReference type="Pfam" id="PF03450">
    <property type="entry name" value="CO_deh_flav_C"/>
    <property type="match status" value="1"/>
</dbReference>
<gene>
    <name evidence="7" type="primary">ndhF</name>
    <name evidence="7" type="ORF">Spa11_23660</name>
</gene>
<dbReference type="GO" id="GO:0051537">
    <property type="term" value="F:2 iron, 2 sulfur cluster binding"/>
    <property type="evidence" value="ECO:0007669"/>
    <property type="project" value="InterPro"/>
</dbReference>
<dbReference type="PROSITE" id="PS51387">
    <property type="entry name" value="FAD_PCMH"/>
    <property type="match status" value="1"/>
</dbReference>
<dbReference type="Gene3D" id="1.10.150.120">
    <property type="entry name" value="[2Fe-2S]-binding domain"/>
    <property type="match status" value="1"/>
</dbReference>
<dbReference type="InterPro" id="IPR036683">
    <property type="entry name" value="CO_DH_flav_C_dom_sf"/>
</dbReference>
<dbReference type="InterPro" id="IPR036318">
    <property type="entry name" value="FAD-bd_PCMH-like_sf"/>
</dbReference>
<feature type="domain" description="FAD-binding PCMH-type" evidence="6">
    <location>
        <begin position="214"/>
        <end position="387"/>
    </location>
</feature>
<evidence type="ECO:0000256" key="1">
    <source>
        <dbReference type="ARBA" id="ARBA00022630"/>
    </source>
</evidence>
<dbReference type="GO" id="GO:0050138">
    <property type="term" value="F:nicotinate dehydrogenase activity"/>
    <property type="evidence" value="ECO:0007669"/>
    <property type="project" value="UniProtKB-EC"/>
</dbReference>
<organism evidence="7 8">
    <name type="scientific">Botrimarina mediterranea</name>
    <dbReference type="NCBI Taxonomy" id="2528022"/>
    <lineage>
        <taxon>Bacteria</taxon>
        <taxon>Pseudomonadati</taxon>
        <taxon>Planctomycetota</taxon>
        <taxon>Planctomycetia</taxon>
        <taxon>Pirellulales</taxon>
        <taxon>Lacipirellulaceae</taxon>
        <taxon>Botrimarina</taxon>
    </lineage>
</organism>
<evidence type="ECO:0000256" key="5">
    <source>
        <dbReference type="ARBA" id="ARBA00023004"/>
    </source>
</evidence>
<evidence type="ECO:0000256" key="3">
    <source>
        <dbReference type="ARBA" id="ARBA00022827"/>
    </source>
</evidence>
<dbReference type="SMART" id="SM01092">
    <property type="entry name" value="CO_deh_flav_C"/>
    <property type="match status" value="1"/>
</dbReference>
<dbReference type="GO" id="GO:0071949">
    <property type="term" value="F:FAD binding"/>
    <property type="evidence" value="ECO:0007669"/>
    <property type="project" value="InterPro"/>
</dbReference>
<keyword evidence="8" id="KW-1185">Reference proteome</keyword>
<dbReference type="SUPFAM" id="SSF47741">
    <property type="entry name" value="CO dehydrogenase ISP C-domain like"/>
    <property type="match status" value="1"/>
</dbReference>
<evidence type="ECO:0000313" key="7">
    <source>
        <dbReference type="EMBL" id="QDV74166.1"/>
    </source>
</evidence>
<dbReference type="InterPro" id="IPR012175">
    <property type="entry name" value="Xanth_DH_ssu_bac"/>
</dbReference>
<keyword evidence="2" id="KW-0479">Metal-binding</keyword>
<keyword evidence="4 7" id="KW-0560">Oxidoreductase</keyword>
<dbReference type="InterPro" id="IPR016166">
    <property type="entry name" value="FAD-bd_PCMH"/>
</dbReference>
<dbReference type="Gene3D" id="3.30.390.50">
    <property type="entry name" value="CO dehydrogenase flavoprotein, C-terminal domain"/>
    <property type="match status" value="1"/>
</dbReference>
<dbReference type="InterPro" id="IPR016208">
    <property type="entry name" value="Ald_Oxase/xanthine_DH-like"/>
</dbReference>
<dbReference type="InterPro" id="IPR016169">
    <property type="entry name" value="FAD-bd_PCMH_sub2"/>
</dbReference>
<evidence type="ECO:0000259" key="6">
    <source>
        <dbReference type="PROSITE" id="PS51387"/>
    </source>
</evidence>
<dbReference type="EMBL" id="CP036349">
    <property type="protein sequence ID" value="QDV74166.1"/>
    <property type="molecule type" value="Genomic_DNA"/>
</dbReference>
<dbReference type="RefSeq" id="WP_145112329.1">
    <property type="nucleotide sequence ID" value="NZ_CP036349.1"/>
</dbReference>
<dbReference type="InterPro" id="IPR005107">
    <property type="entry name" value="CO_DH_flav_C"/>
</dbReference>
<dbReference type="PIRSF" id="PIRSF036557">
    <property type="entry name" value="XdhA_RC"/>
    <property type="match status" value="1"/>
</dbReference>
<dbReference type="EC" id="1.17.1.5" evidence="7"/>
<dbReference type="InterPro" id="IPR006058">
    <property type="entry name" value="2Fe2S_fd_BS"/>
</dbReference>
<dbReference type="SUPFAM" id="SSF55447">
    <property type="entry name" value="CO dehydrogenase flavoprotein C-terminal domain-like"/>
    <property type="match status" value="1"/>
</dbReference>
<dbReference type="InterPro" id="IPR036884">
    <property type="entry name" value="2Fe-2S-bd_dom_sf"/>
</dbReference>
<evidence type="ECO:0000313" key="8">
    <source>
        <dbReference type="Proteomes" id="UP000316426"/>
    </source>
</evidence>
<dbReference type="KEGG" id="bmei:Spa11_23660"/>
<evidence type="ECO:0000256" key="4">
    <source>
        <dbReference type="ARBA" id="ARBA00023002"/>
    </source>
</evidence>
<dbReference type="PANTHER" id="PTHR45444">
    <property type="entry name" value="XANTHINE DEHYDROGENASE"/>
    <property type="match status" value="1"/>
</dbReference>
<dbReference type="SUPFAM" id="SSF54292">
    <property type="entry name" value="2Fe-2S ferredoxin-like"/>
    <property type="match status" value="1"/>
</dbReference>
<dbReference type="Gene3D" id="3.10.20.30">
    <property type="match status" value="1"/>
</dbReference>
<dbReference type="AlphaFoldDB" id="A0A518K8P7"/>
<dbReference type="InterPro" id="IPR002888">
    <property type="entry name" value="2Fe-2S-bd"/>
</dbReference>
<dbReference type="Proteomes" id="UP000316426">
    <property type="component" value="Chromosome"/>
</dbReference>
<accession>A0A518K8P7</accession>
<dbReference type="Gene3D" id="3.30.465.10">
    <property type="match status" value="1"/>
</dbReference>
<dbReference type="Gene3D" id="3.30.43.10">
    <property type="entry name" value="Uridine Diphospho-n-acetylenolpyruvylglucosamine Reductase, domain 2"/>
    <property type="match status" value="1"/>
</dbReference>
<keyword evidence="3" id="KW-0274">FAD</keyword>
<dbReference type="InterPro" id="IPR002346">
    <property type="entry name" value="Mopterin_DH_FAD-bd"/>
</dbReference>
<protein>
    <submittedName>
        <fullName evidence="7">Nicotinate dehydrogenase FAD-subunit</fullName>
        <ecNumber evidence="7">1.17.1.5</ecNumber>
    </submittedName>
</protein>
<dbReference type="PROSITE" id="PS00197">
    <property type="entry name" value="2FE2S_FER_1"/>
    <property type="match status" value="1"/>
</dbReference>
<evidence type="ECO:0000256" key="2">
    <source>
        <dbReference type="ARBA" id="ARBA00022723"/>
    </source>
</evidence>
<dbReference type="PANTHER" id="PTHR45444:SF3">
    <property type="entry name" value="XANTHINE DEHYDROGENASE"/>
    <property type="match status" value="1"/>
</dbReference>
<sequence>MRNSLVFYVNGSRHEVRGEAAGLTLSDYLRGGCGSLQGDRLCGTKIACAEGDCGACTVLVGKPADDERSVVYQSIDACIAFVYQMDRRHVVTVEGLQDGDTLSPVQQAMIDCHGSQCGFCTPGFVMALQGLVEESEGDQPLEDETLRLGLSGNLCRCTGYSQILDAGKRLDPKRVASISKRYDTTAMLADFATLGDGPVRVNSRDTHLSNGHAPAAPPVDIFLPSTLDELLEHRAQHPDARLISGATDIGVQFNHGKVAPAALITTQTVRELNRLEVIDGQLVIGAATSWARIEAYTKNAIPAYHAILTRFGSPQVRHVGTLIGNLANASPIADSIPLHYVAQSTLELASIRGRREVPIEEFYLGYKQLDLQPDEVIVAVRTPLPKANVRLRLYKVSKRRDMDISTVTLAFWLEVEGDLCTAARIATGGVGPTVVRLPRAEESLVARPLTLEAMQTAGRIARDEIQPISDVRGGAEYRLQLVENLFAKCWHEVKGGEVFSGSK</sequence>
<keyword evidence="1" id="KW-0285">Flavoprotein</keyword>
<dbReference type="Pfam" id="PF01799">
    <property type="entry name" value="Fer2_2"/>
    <property type="match status" value="1"/>
</dbReference>
<dbReference type="Pfam" id="PF00941">
    <property type="entry name" value="FAD_binding_5"/>
    <property type="match status" value="1"/>
</dbReference>
<dbReference type="GO" id="GO:0005506">
    <property type="term" value="F:iron ion binding"/>
    <property type="evidence" value="ECO:0007669"/>
    <property type="project" value="InterPro"/>
</dbReference>
<dbReference type="InterPro" id="IPR012675">
    <property type="entry name" value="Beta-grasp_dom_sf"/>
</dbReference>
<dbReference type="InterPro" id="IPR001041">
    <property type="entry name" value="2Fe-2S_ferredoxin-type"/>
</dbReference>